<evidence type="ECO:0000256" key="8">
    <source>
        <dbReference type="ARBA" id="ARBA00023136"/>
    </source>
</evidence>
<feature type="transmembrane region" description="Helical" evidence="9">
    <location>
        <begin position="41"/>
        <end position="66"/>
    </location>
</feature>
<comment type="similarity">
    <text evidence="2 9">Belongs to the branched chain amino acid transporter family.</text>
</comment>
<evidence type="ECO:0000313" key="11">
    <source>
        <dbReference type="Proteomes" id="UP001597227"/>
    </source>
</evidence>
<evidence type="ECO:0000256" key="9">
    <source>
        <dbReference type="RuleBase" id="RU362122"/>
    </source>
</evidence>
<feature type="transmembrane region" description="Helical" evidence="9">
    <location>
        <begin position="78"/>
        <end position="101"/>
    </location>
</feature>
<evidence type="ECO:0000256" key="2">
    <source>
        <dbReference type="ARBA" id="ARBA00008540"/>
    </source>
</evidence>
<protein>
    <recommendedName>
        <fullName evidence="9">Branched-chain amino acid transport system carrier protein</fullName>
    </recommendedName>
</protein>
<organism evidence="10 11">
    <name type="scientific">Fredinandcohnia salidurans</name>
    <dbReference type="NCBI Taxonomy" id="2595041"/>
    <lineage>
        <taxon>Bacteria</taxon>
        <taxon>Bacillati</taxon>
        <taxon>Bacillota</taxon>
        <taxon>Bacilli</taxon>
        <taxon>Bacillales</taxon>
        <taxon>Bacillaceae</taxon>
        <taxon>Fredinandcohnia</taxon>
    </lineage>
</organism>
<dbReference type="Pfam" id="PF05525">
    <property type="entry name" value="Branch_AA_trans"/>
    <property type="match status" value="1"/>
</dbReference>
<dbReference type="Proteomes" id="UP001597227">
    <property type="component" value="Unassembled WGS sequence"/>
</dbReference>
<feature type="transmembrane region" description="Helical" evidence="9">
    <location>
        <begin position="153"/>
        <end position="176"/>
    </location>
</feature>
<feature type="transmembrane region" description="Helical" evidence="9">
    <location>
        <begin position="411"/>
        <end position="432"/>
    </location>
</feature>
<feature type="transmembrane region" description="Helical" evidence="9">
    <location>
        <begin position="121"/>
        <end position="141"/>
    </location>
</feature>
<dbReference type="RefSeq" id="WP_388040164.1">
    <property type="nucleotide sequence ID" value="NZ_JBHUEK010000025.1"/>
</dbReference>
<dbReference type="EMBL" id="JBHUEK010000025">
    <property type="protein sequence ID" value="MFD1780488.1"/>
    <property type="molecule type" value="Genomic_DNA"/>
</dbReference>
<keyword evidence="5 9" id="KW-0812">Transmembrane</keyword>
<keyword evidence="4" id="KW-1003">Cell membrane</keyword>
<comment type="subcellular location">
    <subcellularLocation>
        <location evidence="1 9">Cell membrane</location>
        <topology evidence="1 9">Multi-pass membrane protein</topology>
    </subcellularLocation>
</comment>
<sequence>MSSRDSFSNVIAVGFMLFALFFGAGNLIFPVQLGQLAGDNVFTANLGFIITGVGLPVLCILALAFSGKSDLESLAGRVNPVYGIFFTVALYLTIGPFFAIPRTNTVAYEIGIVPFLENQTSYLPLFLFTVVFFGVTLFFSLKSSKIVDIVGKMLTPILLIVIAILIIAAFVNPIGAIQEPTETYMSNSFFKGFQEGYNTMDALAAFVFGIIIINIMKQRGATSKKQIMISTGKVALVAGVLLAVIYSSLAFLGATSVEGLGFLDNGGSILSAASLHFFGWYGKVILAVIVIAACLTTSIGLITSCASYFSKLIPALSYKKWAVVFTVFSAVISNFGLSSIISFSIPVLVALYPLAICLMALTFLHPLFKGRKEVYQVSILVTLILSVNDGLNAAGVKIAALNDFLASVLPLYSVGLGWIVPAIIGGVIGYLISIIKHGALNPEPIKE</sequence>
<feature type="transmembrane region" description="Helical" evidence="9">
    <location>
        <begin position="7"/>
        <end position="29"/>
    </location>
</feature>
<evidence type="ECO:0000256" key="1">
    <source>
        <dbReference type="ARBA" id="ARBA00004651"/>
    </source>
</evidence>
<evidence type="ECO:0000256" key="7">
    <source>
        <dbReference type="ARBA" id="ARBA00022989"/>
    </source>
</evidence>
<evidence type="ECO:0000256" key="3">
    <source>
        <dbReference type="ARBA" id="ARBA00022448"/>
    </source>
</evidence>
<feature type="transmembrane region" description="Helical" evidence="9">
    <location>
        <begin position="196"/>
        <end position="213"/>
    </location>
</feature>
<gene>
    <name evidence="10" type="primary">brnQ</name>
    <name evidence="10" type="ORF">ACFSFW_17620</name>
</gene>
<keyword evidence="3 9" id="KW-0813">Transport</keyword>
<dbReference type="NCBIfam" id="TIGR00796">
    <property type="entry name" value="livcs"/>
    <property type="match status" value="1"/>
</dbReference>
<feature type="transmembrane region" description="Helical" evidence="9">
    <location>
        <begin position="347"/>
        <end position="367"/>
    </location>
</feature>
<keyword evidence="11" id="KW-1185">Reference proteome</keyword>
<evidence type="ECO:0000256" key="4">
    <source>
        <dbReference type="ARBA" id="ARBA00022475"/>
    </source>
</evidence>
<proteinExistence type="inferred from homology"/>
<feature type="transmembrane region" description="Helical" evidence="9">
    <location>
        <begin position="284"/>
        <end position="309"/>
    </location>
</feature>
<accession>A0ABW4MSD7</accession>
<dbReference type="PANTHER" id="PTHR30588">
    <property type="entry name" value="BRANCHED-CHAIN AMINO ACID TRANSPORT SYSTEM 2 CARRIER PROTEIN"/>
    <property type="match status" value="1"/>
</dbReference>
<dbReference type="PANTHER" id="PTHR30588:SF0">
    <property type="entry name" value="BRANCHED-CHAIN AMINO ACID PERMEASE BRNQ"/>
    <property type="match status" value="1"/>
</dbReference>
<evidence type="ECO:0000256" key="5">
    <source>
        <dbReference type="ARBA" id="ARBA00022692"/>
    </source>
</evidence>
<keyword evidence="6 9" id="KW-0029">Amino-acid transport</keyword>
<feature type="transmembrane region" description="Helical" evidence="9">
    <location>
        <begin position="234"/>
        <end position="254"/>
    </location>
</feature>
<reference evidence="11" key="1">
    <citation type="journal article" date="2019" name="Int. J. Syst. Evol. Microbiol.">
        <title>The Global Catalogue of Microorganisms (GCM) 10K type strain sequencing project: providing services to taxonomists for standard genome sequencing and annotation.</title>
        <authorList>
            <consortium name="The Broad Institute Genomics Platform"/>
            <consortium name="The Broad Institute Genome Sequencing Center for Infectious Disease"/>
            <person name="Wu L."/>
            <person name="Ma J."/>
        </authorList>
    </citation>
    <scope>NUCLEOTIDE SEQUENCE [LARGE SCALE GENOMIC DNA]</scope>
    <source>
        <strain evidence="11">CCUG 15531</strain>
    </source>
</reference>
<dbReference type="InterPro" id="IPR004685">
    <property type="entry name" value="Brnchd-chn_aa_trnsp_Livcs"/>
</dbReference>
<feature type="transmembrane region" description="Helical" evidence="9">
    <location>
        <begin position="321"/>
        <end position="341"/>
    </location>
</feature>
<feature type="transmembrane region" description="Helical" evidence="9">
    <location>
        <begin position="374"/>
        <end position="391"/>
    </location>
</feature>
<name>A0ABW4MSD7_9BACI</name>
<keyword evidence="8 9" id="KW-0472">Membrane</keyword>
<comment type="function">
    <text evidence="9">Component of the transport system for branched-chain amino acids.</text>
</comment>
<keyword evidence="7 9" id="KW-1133">Transmembrane helix</keyword>
<evidence type="ECO:0000256" key="6">
    <source>
        <dbReference type="ARBA" id="ARBA00022970"/>
    </source>
</evidence>
<comment type="caution">
    <text evidence="10">The sequence shown here is derived from an EMBL/GenBank/DDBJ whole genome shotgun (WGS) entry which is preliminary data.</text>
</comment>
<evidence type="ECO:0000313" key="10">
    <source>
        <dbReference type="EMBL" id="MFD1780488.1"/>
    </source>
</evidence>